<dbReference type="Gene3D" id="3.40.50.460">
    <property type="entry name" value="Phosphofructokinase domain"/>
    <property type="match status" value="1"/>
</dbReference>
<organism evidence="11 12">
    <name type="scientific">Parvibaculum lavamentivorans (strain DS-1 / DSM 13023 / NCIMB 13966)</name>
    <dbReference type="NCBI Taxonomy" id="402881"/>
    <lineage>
        <taxon>Bacteria</taxon>
        <taxon>Pseudomonadati</taxon>
        <taxon>Pseudomonadota</taxon>
        <taxon>Alphaproteobacteria</taxon>
        <taxon>Hyphomicrobiales</taxon>
        <taxon>Parvibaculaceae</taxon>
        <taxon>Parvibaculum</taxon>
    </lineage>
</organism>
<dbReference type="EC" id="2.7.1.11" evidence="11"/>
<dbReference type="UniPathway" id="UPA00109">
    <property type="reaction ID" value="UER00182"/>
</dbReference>
<evidence type="ECO:0000256" key="3">
    <source>
        <dbReference type="ARBA" id="ARBA00022490"/>
    </source>
</evidence>
<keyword evidence="6 11" id="KW-0418">Kinase</keyword>
<dbReference type="OrthoDB" id="9802503at2"/>
<dbReference type="NCBIfam" id="NF002872">
    <property type="entry name" value="PRK03202.1"/>
    <property type="match status" value="1"/>
</dbReference>
<sequence length="384" mass="41480">MRLGILTGGGDVPGLNPCIKAVVRRATELGWEVLGFRRGWAGPMSYNPDDPEGSEKHLMRLNNDAVRTIDRKGGTILHTTRTDPQWMVEEKLPDFLKGKFKPSEKGTVDTTPHILRVFEHLGIDVMVTIGGDGTLNYAAQLDREGMKIVSIPKTMDNDVFGTDYCIGFSTAVTRSVDAISALRTSTGSHERIAVVELFGRNSGETALISSYLADADRAIIAEVPFNAEKLAALVAADRMENPARYAMVVISEGAMMEGGEAQTYGQADEYGRKRLGGIGHLLGEELTRLTGVDTITQSLAYLMRAGAPDALDQMVAKGFGTLAVQEIAAGRTGFMTAVRDGNYTTVPASTCASGGKRVDVASFYDAEAYRPRIAEVKGKPMFLY</sequence>
<evidence type="ECO:0000256" key="5">
    <source>
        <dbReference type="ARBA" id="ARBA00022723"/>
    </source>
</evidence>
<dbReference type="Proteomes" id="UP000006377">
    <property type="component" value="Chromosome"/>
</dbReference>
<evidence type="ECO:0000256" key="8">
    <source>
        <dbReference type="ARBA" id="ARBA00023152"/>
    </source>
</evidence>
<dbReference type="RefSeq" id="WP_011995530.1">
    <property type="nucleotide sequence ID" value="NC_009719.1"/>
</dbReference>
<comment type="similarity">
    <text evidence="9">Belongs to the phosphofructokinase type A (PFKA) family.</text>
</comment>
<evidence type="ECO:0000256" key="4">
    <source>
        <dbReference type="ARBA" id="ARBA00022679"/>
    </source>
</evidence>
<feature type="domain" description="Phosphofructokinase" evidence="10">
    <location>
        <begin position="2"/>
        <end position="325"/>
    </location>
</feature>
<evidence type="ECO:0000259" key="10">
    <source>
        <dbReference type="Pfam" id="PF00365"/>
    </source>
</evidence>
<dbReference type="InterPro" id="IPR000023">
    <property type="entry name" value="Phosphofructokinase_dom"/>
</dbReference>
<proteinExistence type="inferred from homology"/>
<name>A7HQQ6_PARL1</name>
<dbReference type="GO" id="GO:0006002">
    <property type="term" value="P:fructose 6-phosphate metabolic process"/>
    <property type="evidence" value="ECO:0007669"/>
    <property type="project" value="InterPro"/>
</dbReference>
<dbReference type="PIRSF" id="PIRSF000532">
    <property type="entry name" value="ATP_PFK_prok"/>
    <property type="match status" value="1"/>
</dbReference>
<dbReference type="HOGENOM" id="CLU_020655_0_0_5"/>
<dbReference type="GO" id="GO:0046872">
    <property type="term" value="F:metal ion binding"/>
    <property type="evidence" value="ECO:0007669"/>
    <property type="project" value="UniProtKB-KW"/>
</dbReference>
<dbReference type="PRINTS" id="PR00476">
    <property type="entry name" value="PHFRCTKINASE"/>
</dbReference>
<keyword evidence="4 11" id="KW-0808">Transferase</keyword>
<dbReference type="GO" id="GO:0042802">
    <property type="term" value="F:identical protein binding"/>
    <property type="evidence" value="ECO:0007669"/>
    <property type="project" value="TreeGrafter"/>
</dbReference>
<dbReference type="GO" id="GO:0048029">
    <property type="term" value="F:monosaccharide binding"/>
    <property type="evidence" value="ECO:0007669"/>
    <property type="project" value="TreeGrafter"/>
</dbReference>
<reference evidence="11 12" key="1">
    <citation type="journal article" date="2011" name="Stand. Genomic Sci.">
        <title>Complete genome sequence of Parvibaculum lavamentivorans type strain (DS-1(T)).</title>
        <authorList>
            <person name="Schleheck D."/>
            <person name="Weiss M."/>
            <person name="Pitluck S."/>
            <person name="Bruce D."/>
            <person name="Land M.L."/>
            <person name="Han S."/>
            <person name="Saunders E."/>
            <person name="Tapia R."/>
            <person name="Detter C."/>
            <person name="Brettin T."/>
            <person name="Han J."/>
            <person name="Woyke T."/>
            <person name="Goodwin L."/>
            <person name="Pennacchio L."/>
            <person name="Nolan M."/>
            <person name="Cook A.M."/>
            <person name="Kjelleberg S."/>
            <person name="Thomas T."/>
        </authorList>
    </citation>
    <scope>NUCLEOTIDE SEQUENCE [LARGE SCALE GENOMIC DNA]</scope>
    <source>
        <strain evidence="12">DS-1 / DSM 13023 / NCIMB 13966</strain>
    </source>
</reference>
<dbReference type="InterPro" id="IPR035966">
    <property type="entry name" value="PKF_sf"/>
</dbReference>
<dbReference type="eggNOG" id="COG0205">
    <property type="taxonomic scope" value="Bacteria"/>
</dbReference>
<dbReference type="InterPro" id="IPR022953">
    <property type="entry name" value="ATP_PFK"/>
</dbReference>
<dbReference type="AlphaFoldDB" id="A7HQQ6"/>
<dbReference type="Gene3D" id="3.40.50.450">
    <property type="match status" value="1"/>
</dbReference>
<dbReference type="GO" id="GO:0070095">
    <property type="term" value="F:fructose-6-phosphate binding"/>
    <property type="evidence" value="ECO:0007669"/>
    <property type="project" value="TreeGrafter"/>
</dbReference>
<evidence type="ECO:0000313" key="12">
    <source>
        <dbReference type="Proteomes" id="UP000006377"/>
    </source>
</evidence>
<dbReference type="STRING" id="402881.Plav_0616"/>
<gene>
    <name evidence="11" type="ordered locus">Plav_0616</name>
</gene>
<dbReference type="GO" id="GO:0005945">
    <property type="term" value="C:6-phosphofructokinase complex"/>
    <property type="evidence" value="ECO:0007669"/>
    <property type="project" value="TreeGrafter"/>
</dbReference>
<protein>
    <submittedName>
        <fullName evidence="11">6-phosphofructokinase</fullName>
        <ecNumber evidence="11">2.7.1.11</ecNumber>
    </submittedName>
</protein>
<dbReference type="PANTHER" id="PTHR13697">
    <property type="entry name" value="PHOSPHOFRUCTOKINASE"/>
    <property type="match status" value="1"/>
</dbReference>
<dbReference type="EMBL" id="CP000774">
    <property type="protein sequence ID" value="ABS62239.1"/>
    <property type="molecule type" value="Genomic_DNA"/>
</dbReference>
<dbReference type="InterPro" id="IPR012003">
    <property type="entry name" value="ATP_PFK_prok-type"/>
</dbReference>
<evidence type="ECO:0000256" key="2">
    <source>
        <dbReference type="ARBA" id="ARBA00004679"/>
    </source>
</evidence>
<accession>A7HQQ6</accession>
<dbReference type="SUPFAM" id="SSF53784">
    <property type="entry name" value="Phosphofructokinase"/>
    <property type="match status" value="1"/>
</dbReference>
<keyword evidence="8" id="KW-0324">Glycolysis</keyword>
<dbReference type="GO" id="GO:0016208">
    <property type="term" value="F:AMP binding"/>
    <property type="evidence" value="ECO:0007669"/>
    <property type="project" value="TreeGrafter"/>
</dbReference>
<dbReference type="PANTHER" id="PTHR13697:SF52">
    <property type="entry name" value="ATP-DEPENDENT 6-PHOSPHOFRUCTOKINASE 3"/>
    <property type="match status" value="1"/>
</dbReference>
<evidence type="ECO:0000256" key="7">
    <source>
        <dbReference type="ARBA" id="ARBA00022842"/>
    </source>
</evidence>
<evidence type="ECO:0000313" key="11">
    <source>
        <dbReference type="EMBL" id="ABS62239.1"/>
    </source>
</evidence>
<dbReference type="GO" id="GO:0030388">
    <property type="term" value="P:fructose 1,6-bisphosphate metabolic process"/>
    <property type="evidence" value="ECO:0007669"/>
    <property type="project" value="TreeGrafter"/>
</dbReference>
<dbReference type="GO" id="GO:0061621">
    <property type="term" value="P:canonical glycolysis"/>
    <property type="evidence" value="ECO:0007669"/>
    <property type="project" value="TreeGrafter"/>
</dbReference>
<evidence type="ECO:0000256" key="9">
    <source>
        <dbReference type="ARBA" id="ARBA00038478"/>
    </source>
</evidence>
<comment type="pathway">
    <text evidence="2">Carbohydrate degradation; glycolysis; D-glyceraldehyde 3-phosphate and glycerone phosphate from D-glucose: step 3/4.</text>
</comment>
<dbReference type="GO" id="GO:0005524">
    <property type="term" value="F:ATP binding"/>
    <property type="evidence" value="ECO:0007669"/>
    <property type="project" value="InterPro"/>
</dbReference>
<keyword evidence="3" id="KW-0963">Cytoplasm</keyword>
<dbReference type="GO" id="GO:0003872">
    <property type="term" value="F:6-phosphofructokinase activity"/>
    <property type="evidence" value="ECO:0007669"/>
    <property type="project" value="UniProtKB-EC"/>
</dbReference>
<keyword evidence="7" id="KW-0460">Magnesium</keyword>
<keyword evidence="12" id="KW-1185">Reference proteome</keyword>
<dbReference type="KEGG" id="pla:Plav_0616"/>
<evidence type="ECO:0000256" key="1">
    <source>
        <dbReference type="ARBA" id="ARBA00001946"/>
    </source>
</evidence>
<dbReference type="Pfam" id="PF00365">
    <property type="entry name" value="PFK"/>
    <property type="match status" value="1"/>
</dbReference>
<evidence type="ECO:0000256" key="6">
    <source>
        <dbReference type="ARBA" id="ARBA00022777"/>
    </source>
</evidence>
<keyword evidence="5" id="KW-0479">Metal-binding</keyword>
<comment type="cofactor">
    <cofactor evidence="1">
        <name>Mg(2+)</name>
        <dbReference type="ChEBI" id="CHEBI:18420"/>
    </cofactor>
</comment>